<evidence type="ECO:0000256" key="4">
    <source>
        <dbReference type="ARBA" id="ARBA00023125"/>
    </source>
</evidence>
<dbReference type="InterPro" id="IPR039425">
    <property type="entry name" value="RNA_pol_sigma-70-like"/>
</dbReference>
<dbReference type="STRING" id="229920.ADM99_13930"/>
<dbReference type="Pfam" id="PF04545">
    <property type="entry name" value="Sigma70_r4"/>
    <property type="match status" value="1"/>
</dbReference>
<evidence type="ECO:0000313" key="8">
    <source>
        <dbReference type="EMBL" id="KPL70267.1"/>
    </source>
</evidence>
<dbReference type="Gene3D" id="1.10.10.10">
    <property type="entry name" value="Winged helix-like DNA-binding domain superfamily/Winged helix DNA-binding domain"/>
    <property type="match status" value="1"/>
</dbReference>
<dbReference type="InterPro" id="IPR007630">
    <property type="entry name" value="RNA_pol_sigma70_r4"/>
</dbReference>
<dbReference type="RefSeq" id="WP_062422131.1">
    <property type="nucleotide sequence ID" value="NZ_BBYA01000010.1"/>
</dbReference>
<comment type="similarity">
    <text evidence="1">Belongs to the sigma-70 factor family. ECF subfamily.</text>
</comment>
<feature type="domain" description="RNA polymerase sigma-70 region 4" evidence="7">
    <location>
        <begin position="135"/>
        <end position="182"/>
    </location>
</feature>
<dbReference type="InterPro" id="IPR013325">
    <property type="entry name" value="RNA_pol_sigma_r2"/>
</dbReference>
<name>A0A0P6WUD6_9CHLR</name>
<comment type="caution">
    <text evidence="8">The sequence shown here is derived from an EMBL/GenBank/DDBJ whole genome shotgun (WGS) entry which is preliminary data.</text>
</comment>
<dbReference type="InterPro" id="IPR036388">
    <property type="entry name" value="WH-like_DNA-bd_sf"/>
</dbReference>
<accession>A0A0P6WUD6</accession>
<evidence type="ECO:0000256" key="3">
    <source>
        <dbReference type="ARBA" id="ARBA00023082"/>
    </source>
</evidence>
<keyword evidence="9" id="KW-1185">Reference proteome</keyword>
<evidence type="ECO:0000259" key="6">
    <source>
        <dbReference type="Pfam" id="PF04542"/>
    </source>
</evidence>
<sequence length="190" mass="22405">MSESIILDRNFTGSVDEDAQLAQAARQNPANFHQIYIKWLPRIYRYFYFRVENEKDAEDLTSQVFLKAFENITDYREKGCFSAWLFTIAHSRIVDFYRRKQKEISLEEAGILTGGTDLLVESSRREDMDRMLNLIRTLTDEEQELIRLRFVAELSYVEIGAITNRSEDAVRKTVTRLLQRLQTKLEVNHE</sequence>
<dbReference type="Proteomes" id="UP000050430">
    <property type="component" value="Unassembled WGS sequence"/>
</dbReference>
<keyword evidence="5" id="KW-0804">Transcription</keyword>
<keyword evidence="4" id="KW-0238">DNA-binding</keyword>
<dbReference type="Gene3D" id="1.10.1740.10">
    <property type="match status" value="1"/>
</dbReference>
<dbReference type="SUPFAM" id="SSF88946">
    <property type="entry name" value="Sigma2 domain of RNA polymerase sigma factors"/>
    <property type="match status" value="1"/>
</dbReference>
<dbReference type="OrthoDB" id="157311at2"/>
<feature type="domain" description="RNA polymerase sigma-70 region 2" evidence="6">
    <location>
        <begin position="36"/>
        <end position="102"/>
    </location>
</feature>
<evidence type="ECO:0008006" key="10">
    <source>
        <dbReference type="Google" id="ProtNLM"/>
    </source>
</evidence>
<keyword evidence="3" id="KW-0731">Sigma factor</keyword>
<dbReference type="GO" id="GO:0016987">
    <property type="term" value="F:sigma factor activity"/>
    <property type="evidence" value="ECO:0007669"/>
    <property type="project" value="UniProtKB-KW"/>
</dbReference>
<dbReference type="SUPFAM" id="SSF88659">
    <property type="entry name" value="Sigma3 and sigma4 domains of RNA polymerase sigma factors"/>
    <property type="match status" value="1"/>
</dbReference>
<proteinExistence type="inferred from homology"/>
<dbReference type="Pfam" id="PF04542">
    <property type="entry name" value="Sigma70_r2"/>
    <property type="match status" value="1"/>
</dbReference>
<dbReference type="InterPro" id="IPR014284">
    <property type="entry name" value="RNA_pol_sigma-70_dom"/>
</dbReference>
<evidence type="ECO:0000256" key="1">
    <source>
        <dbReference type="ARBA" id="ARBA00010641"/>
    </source>
</evidence>
<gene>
    <name evidence="8" type="ORF">ADM99_13930</name>
</gene>
<dbReference type="CDD" id="cd06171">
    <property type="entry name" value="Sigma70_r4"/>
    <property type="match status" value="1"/>
</dbReference>
<dbReference type="InterPro" id="IPR007627">
    <property type="entry name" value="RNA_pol_sigma70_r2"/>
</dbReference>
<dbReference type="PANTHER" id="PTHR43133">
    <property type="entry name" value="RNA POLYMERASE ECF-TYPE SIGMA FACTO"/>
    <property type="match status" value="1"/>
</dbReference>
<evidence type="ECO:0000259" key="7">
    <source>
        <dbReference type="Pfam" id="PF04545"/>
    </source>
</evidence>
<evidence type="ECO:0000256" key="5">
    <source>
        <dbReference type="ARBA" id="ARBA00023163"/>
    </source>
</evidence>
<dbReference type="NCBIfam" id="TIGR02937">
    <property type="entry name" value="sigma70-ECF"/>
    <property type="match status" value="1"/>
</dbReference>
<dbReference type="InterPro" id="IPR013324">
    <property type="entry name" value="RNA_pol_sigma_r3/r4-like"/>
</dbReference>
<dbReference type="PANTHER" id="PTHR43133:SF57">
    <property type="entry name" value="RNA POLYMERASE SIGMA-70 FACTOR"/>
    <property type="match status" value="1"/>
</dbReference>
<evidence type="ECO:0000256" key="2">
    <source>
        <dbReference type="ARBA" id="ARBA00023015"/>
    </source>
</evidence>
<dbReference type="AlphaFoldDB" id="A0A0P6WUD6"/>
<protein>
    <recommendedName>
        <fullName evidence="10">RNA polymerase subunit sigma-24</fullName>
    </recommendedName>
</protein>
<keyword evidence="2" id="KW-0805">Transcription regulation</keyword>
<evidence type="ECO:0000313" key="9">
    <source>
        <dbReference type="Proteomes" id="UP000050430"/>
    </source>
</evidence>
<dbReference type="GO" id="GO:0003677">
    <property type="term" value="F:DNA binding"/>
    <property type="evidence" value="ECO:0007669"/>
    <property type="project" value="UniProtKB-KW"/>
</dbReference>
<dbReference type="EMBL" id="LGCK01000014">
    <property type="protein sequence ID" value="KPL70267.1"/>
    <property type="molecule type" value="Genomic_DNA"/>
</dbReference>
<reference evidence="8 9" key="1">
    <citation type="submission" date="2015-07" db="EMBL/GenBank/DDBJ databases">
        <title>Genome sequence of Leptolinea tardivitalis DSM 16556.</title>
        <authorList>
            <person name="Hemp J."/>
            <person name="Ward L.M."/>
            <person name="Pace L.A."/>
            <person name="Fischer W.W."/>
        </authorList>
    </citation>
    <scope>NUCLEOTIDE SEQUENCE [LARGE SCALE GENOMIC DNA]</scope>
    <source>
        <strain evidence="8 9">YMTK-2</strain>
    </source>
</reference>
<dbReference type="GO" id="GO:0006352">
    <property type="term" value="P:DNA-templated transcription initiation"/>
    <property type="evidence" value="ECO:0007669"/>
    <property type="project" value="InterPro"/>
</dbReference>
<organism evidence="8 9">
    <name type="scientific">Leptolinea tardivitalis</name>
    <dbReference type="NCBI Taxonomy" id="229920"/>
    <lineage>
        <taxon>Bacteria</taxon>
        <taxon>Bacillati</taxon>
        <taxon>Chloroflexota</taxon>
        <taxon>Anaerolineae</taxon>
        <taxon>Anaerolineales</taxon>
        <taxon>Anaerolineaceae</taxon>
        <taxon>Leptolinea</taxon>
    </lineage>
</organism>